<evidence type="ECO:0000313" key="3">
    <source>
        <dbReference type="Proteomes" id="UP000007015"/>
    </source>
</evidence>
<dbReference type="Proteomes" id="UP000007015">
    <property type="component" value="Chromosome 4"/>
</dbReference>
<accession>A2XWK1</accession>
<sequence length="110" mass="11673">MATFLASGMRQSTASQAQHPLGSLLRLPLAHAALALSPHGAQTHNAHRGQNPVCCVEATGRSAPARSRKERDRAGDNNGELGKRTRVAPWAVSRSPGHGRVYARSTDRSG</sequence>
<dbReference type="EMBL" id="CM000129">
    <property type="protein sequence ID" value="EAY95211.1"/>
    <property type="molecule type" value="Genomic_DNA"/>
</dbReference>
<dbReference type="Gramene" id="BGIOSGA016944-TA">
    <property type="protein sequence ID" value="BGIOSGA016944-PA"/>
    <property type="gene ID" value="BGIOSGA016944"/>
</dbReference>
<evidence type="ECO:0000256" key="1">
    <source>
        <dbReference type="SAM" id="MobiDB-lite"/>
    </source>
</evidence>
<dbReference type="AlphaFoldDB" id="A2XWK1"/>
<name>A2XWK1_ORYSI</name>
<feature type="region of interest" description="Disordered" evidence="1">
    <location>
        <begin position="56"/>
        <end position="110"/>
    </location>
</feature>
<dbReference type="HOGENOM" id="CLU_2175190_0_0_1"/>
<gene>
    <name evidence="2" type="ORF">OsI_17030</name>
</gene>
<organism evidence="2 3">
    <name type="scientific">Oryza sativa subsp. indica</name>
    <name type="common">Rice</name>
    <dbReference type="NCBI Taxonomy" id="39946"/>
    <lineage>
        <taxon>Eukaryota</taxon>
        <taxon>Viridiplantae</taxon>
        <taxon>Streptophyta</taxon>
        <taxon>Embryophyta</taxon>
        <taxon>Tracheophyta</taxon>
        <taxon>Spermatophyta</taxon>
        <taxon>Magnoliopsida</taxon>
        <taxon>Liliopsida</taxon>
        <taxon>Poales</taxon>
        <taxon>Poaceae</taxon>
        <taxon>BOP clade</taxon>
        <taxon>Oryzoideae</taxon>
        <taxon>Oryzeae</taxon>
        <taxon>Oryzinae</taxon>
        <taxon>Oryza</taxon>
        <taxon>Oryza sativa</taxon>
    </lineage>
</organism>
<evidence type="ECO:0000313" key="2">
    <source>
        <dbReference type="EMBL" id="EAY95211.1"/>
    </source>
</evidence>
<protein>
    <submittedName>
        <fullName evidence="2">Uncharacterized protein</fullName>
    </submittedName>
</protein>
<reference evidence="2 3" key="1">
    <citation type="journal article" date="2005" name="PLoS Biol.">
        <title>The genomes of Oryza sativa: a history of duplications.</title>
        <authorList>
            <person name="Yu J."/>
            <person name="Wang J."/>
            <person name="Lin W."/>
            <person name="Li S."/>
            <person name="Li H."/>
            <person name="Zhou J."/>
            <person name="Ni P."/>
            <person name="Dong W."/>
            <person name="Hu S."/>
            <person name="Zeng C."/>
            <person name="Zhang J."/>
            <person name="Zhang Y."/>
            <person name="Li R."/>
            <person name="Xu Z."/>
            <person name="Li S."/>
            <person name="Li X."/>
            <person name="Zheng H."/>
            <person name="Cong L."/>
            <person name="Lin L."/>
            <person name="Yin J."/>
            <person name="Geng J."/>
            <person name="Li G."/>
            <person name="Shi J."/>
            <person name="Liu J."/>
            <person name="Lv H."/>
            <person name="Li J."/>
            <person name="Wang J."/>
            <person name="Deng Y."/>
            <person name="Ran L."/>
            <person name="Shi X."/>
            <person name="Wang X."/>
            <person name="Wu Q."/>
            <person name="Li C."/>
            <person name="Ren X."/>
            <person name="Wang J."/>
            <person name="Wang X."/>
            <person name="Li D."/>
            <person name="Liu D."/>
            <person name="Zhang X."/>
            <person name="Ji Z."/>
            <person name="Zhao W."/>
            <person name="Sun Y."/>
            <person name="Zhang Z."/>
            <person name="Bao J."/>
            <person name="Han Y."/>
            <person name="Dong L."/>
            <person name="Ji J."/>
            <person name="Chen P."/>
            <person name="Wu S."/>
            <person name="Liu J."/>
            <person name="Xiao Y."/>
            <person name="Bu D."/>
            <person name="Tan J."/>
            <person name="Yang L."/>
            <person name="Ye C."/>
            <person name="Zhang J."/>
            <person name="Xu J."/>
            <person name="Zhou Y."/>
            <person name="Yu Y."/>
            <person name="Zhang B."/>
            <person name="Zhuang S."/>
            <person name="Wei H."/>
            <person name="Liu B."/>
            <person name="Lei M."/>
            <person name="Yu H."/>
            <person name="Li Y."/>
            <person name="Xu H."/>
            <person name="Wei S."/>
            <person name="He X."/>
            <person name="Fang L."/>
            <person name="Zhang Z."/>
            <person name="Zhang Y."/>
            <person name="Huang X."/>
            <person name="Su Z."/>
            <person name="Tong W."/>
            <person name="Li J."/>
            <person name="Tong Z."/>
            <person name="Li S."/>
            <person name="Ye J."/>
            <person name="Wang L."/>
            <person name="Fang L."/>
            <person name="Lei T."/>
            <person name="Chen C."/>
            <person name="Chen H."/>
            <person name="Xu Z."/>
            <person name="Li H."/>
            <person name="Huang H."/>
            <person name="Zhang F."/>
            <person name="Xu H."/>
            <person name="Li N."/>
            <person name="Zhao C."/>
            <person name="Li S."/>
            <person name="Dong L."/>
            <person name="Huang Y."/>
            <person name="Li L."/>
            <person name="Xi Y."/>
            <person name="Qi Q."/>
            <person name="Li W."/>
            <person name="Zhang B."/>
            <person name="Hu W."/>
            <person name="Zhang Y."/>
            <person name="Tian X."/>
            <person name="Jiao Y."/>
            <person name="Liang X."/>
            <person name="Jin J."/>
            <person name="Gao L."/>
            <person name="Zheng W."/>
            <person name="Hao B."/>
            <person name="Liu S."/>
            <person name="Wang W."/>
            <person name="Yuan L."/>
            <person name="Cao M."/>
            <person name="McDermott J."/>
            <person name="Samudrala R."/>
            <person name="Wang J."/>
            <person name="Wong G.K."/>
            <person name="Yang H."/>
        </authorList>
    </citation>
    <scope>NUCLEOTIDE SEQUENCE [LARGE SCALE GENOMIC DNA]</scope>
    <source>
        <strain evidence="3">cv. 93-11</strain>
    </source>
</reference>
<keyword evidence="3" id="KW-1185">Reference proteome</keyword>
<proteinExistence type="predicted"/>